<dbReference type="OrthoDB" id="7882014at2"/>
<comment type="caution">
    <text evidence="1">The sequence shown here is derived from an EMBL/GenBank/DDBJ whole genome shotgun (WGS) entry which is preliminary data.</text>
</comment>
<name>A0A543KBK7_9RHOB</name>
<evidence type="ECO:0000313" key="2">
    <source>
        <dbReference type="Proteomes" id="UP000320582"/>
    </source>
</evidence>
<dbReference type="Proteomes" id="UP000320582">
    <property type="component" value="Unassembled WGS sequence"/>
</dbReference>
<dbReference type="AlphaFoldDB" id="A0A543KBK7"/>
<sequence>MPNFEHCTNPRIEITHLKPTWVTSERTYGSVIVFSEICEPVFWVTVYEDEGELVIWTGASYQEAIIAAENAAFDWGCIVHDRVVESGL</sequence>
<gene>
    <name evidence="1" type="ORF">BD293_1054</name>
</gene>
<reference evidence="1 2" key="1">
    <citation type="submission" date="2019-06" db="EMBL/GenBank/DDBJ databases">
        <title>Genomic Encyclopedia of Archaeal and Bacterial Type Strains, Phase II (KMG-II): from individual species to whole genera.</title>
        <authorList>
            <person name="Goeker M."/>
        </authorList>
    </citation>
    <scope>NUCLEOTIDE SEQUENCE [LARGE SCALE GENOMIC DNA]</scope>
    <source>
        <strain evidence="1 2">DSM 18423</strain>
    </source>
</reference>
<accession>A0A543KBK7</accession>
<evidence type="ECO:0000313" key="1">
    <source>
        <dbReference type="EMBL" id="TQM92447.1"/>
    </source>
</evidence>
<organism evidence="1 2">
    <name type="scientific">Roseinatronobacter monicus</name>
    <dbReference type="NCBI Taxonomy" id="393481"/>
    <lineage>
        <taxon>Bacteria</taxon>
        <taxon>Pseudomonadati</taxon>
        <taxon>Pseudomonadota</taxon>
        <taxon>Alphaproteobacteria</taxon>
        <taxon>Rhodobacterales</taxon>
        <taxon>Paracoccaceae</taxon>
        <taxon>Roseinatronobacter</taxon>
    </lineage>
</organism>
<dbReference type="RefSeq" id="WP_142080150.1">
    <property type="nucleotide sequence ID" value="NZ_VFPT01000001.1"/>
</dbReference>
<keyword evidence="2" id="KW-1185">Reference proteome</keyword>
<dbReference type="EMBL" id="VFPT01000001">
    <property type="protein sequence ID" value="TQM92447.1"/>
    <property type="molecule type" value="Genomic_DNA"/>
</dbReference>
<proteinExistence type="predicted"/>
<protein>
    <submittedName>
        <fullName evidence="1">Uncharacterized protein</fullName>
    </submittedName>
</protein>